<evidence type="ECO:0000259" key="8">
    <source>
        <dbReference type="PROSITE" id="PS51370"/>
    </source>
</evidence>
<dbReference type="GO" id="GO:0043565">
    <property type="term" value="F:sequence-specific DNA binding"/>
    <property type="evidence" value="ECO:0007669"/>
    <property type="project" value="TreeGrafter"/>
</dbReference>
<keyword evidence="6" id="KW-0539">Nucleus</keyword>
<dbReference type="GO" id="GO:0003700">
    <property type="term" value="F:DNA-binding transcription factor activity"/>
    <property type="evidence" value="ECO:0007669"/>
    <property type="project" value="InterPro"/>
</dbReference>
<dbReference type="GO" id="GO:2000032">
    <property type="term" value="P:regulation of secondary shoot formation"/>
    <property type="evidence" value="ECO:0007669"/>
    <property type="project" value="TreeGrafter"/>
</dbReference>
<dbReference type="PANTHER" id="PTHR31072:SF224">
    <property type="entry name" value="TRANSCRIPTION FACTOR TCP1"/>
    <property type="match status" value="1"/>
</dbReference>
<dbReference type="PROSITE" id="PS51370">
    <property type="entry name" value="R"/>
    <property type="match status" value="1"/>
</dbReference>
<keyword evidence="2" id="KW-0217">Developmental protein</keyword>
<evidence type="ECO:0000256" key="1">
    <source>
        <dbReference type="ARBA" id="ARBA00004123"/>
    </source>
</evidence>
<evidence type="ECO:0000313" key="9">
    <source>
        <dbReference type="EMBL" id="AXM05018.1"/>
    </source>
</evidence>
<keyword evidence="4" id="KW-0238">DNA-binding</keyword>
<evidence type="ECO:0000256" key="6">
    <source>
        <dbReference type="ARBA" id="ARBA00023242"/>
    </source>
</evidence>
<feature type="domain" description="R" evidence="8">
    <location>
        <begin position="224"/>
        <end position="241"/>
    </location>
</feature>
<dbReference type="EMBL" id="MG593433">
    <property type="protein sequence ID" value="AXM05018.1"/>
    <property type="molecule type" value="Genomic_DNA"/>
</dbReference>
<evidence type="ECO:0000259" key="7">
    <source>
        <dbReference type="PROSITE" id="PS51369"/>
    </source>
</evidence>
<dbReference type="InterPro" id="IPR005333">
    <property type="entry name" value="Transcription_factor_TCP"/>
</dbReference>
<keyword evidence="5" id="KW-0804">Transcription</keyword>
<dbReference type="GO" id="GO:0005634">
    <property type="term" value="C:nucleus"/>
    <property type="evidence" value="ECO:0007669"/>
    <property type="project" value="UniProtKB-SubCell"/>
</dbReference>
<dbReference type="InterPro" id="IPR017887">
    <property type="entry name" value="TF_TCP_subgr"/>
</dbReference>
<organism evidence="9">
    <name type="scientific">Doronicum orientale</name>
    <dbReference type="NCBI Taxonomy" id="118769"/>
    <lineage>
        <taxon>Eukaryota</taxon>
        <taxon>Viridiplantae</taxon>
        <taxon>Streptophyta</taxon>
        <taxon>Embryophyta</taxon>
        <taxon>Tracheophyta</taxon>
        <taxon>Spermatophyta</taxon>
        <taxon>Magnoliopsida</taxon>
        <taxon>eudicotyledons</taxon>
        <taxon>Gunneridae</taxon>
        <taxon>Pentapetalae</taxon>
        <taxon>asterids</taxon>
        <taxon>campanulids</taxon>
        <taxon>Asterales</taxon>
        <taxon>Asteraceae</taxon>
        <taxon>Asteroideae</taxon>
        <taxon>Doroniceae</taxon>
        <taxon>Doronicum</taxon>
    </lineage>
</organism>
<evidence type="ECO:0000256" key="4">
    <source>
        <dbReference type="ARBA" id="ARBA00023125"/>
    </source>
</evidence>
<accession>A0A346D3K0</accession>
<sequence>MFSSNPFQQLPSSINVFSPPNSFLAHEKDDDVHFNDHRRNHNSFISGDLHFHTYNSPPPFPATGGITTIEKDFVMQQQFSEDHDELLDSVISPYKTKMATSKKDGHSKIYTARGPRDRRVRLSIGIAQKFFCLQDLLGFDKASKTLDWLLTKSLTAIKDLVEETNHCSSSTITDQSKVDFLETIRGSDEDNGKKKKSVQKCGDGKKKKMIQKCKSGSQESFARDQLRVEARARARERTKEKLRVKKINDELKTFVHDPCDQSGGCWGQIESQNDYKDIRWDHAVDDSDLE</sequence>
<dbReference type="AlphaFoldDB" id="A0A346D3K0"/>
<proteinExistence type="predicted"/>
<dbReference type="Pfam" id="PF03634">
    <property type="entry name" value="TCP"/>
    <property type="match status" value="1"/>
</dbReference>
<comment type="subcellular location">
    <subcellularLocation>
        <location evidence="1">Nucleus</location>
    </subcellularLocation>
</comment>
<evidence type="ECO:0000256" key="3">
    <source>
        <dbReference type="ARBA" id="ARBA00023015"/>
    </source>
</evidence>
<protein>
    <submittedName>
        <fullName evidence="9">Cycloidea-like protein</fullName>
    </submittedName>
</protein>
<dbReference type="PANTHER" id="PTHR31072">
    <property type="entry name" value="TRANSCRIPTION FACTOR TCP4-RELATED"/>
    <property type="match status" value="1"/>
</dbReference>
<reference evidence="9" key="1">
    <citation type="journal article" date="2018" name="Front. Plant Sci.">
        <title>Patterning the Asteraceae Capitulum: Duplications and Differential Expression of the Flower Symmetry CYC2-Like Genes.</title>
        <authorList>
            <person name="Chen J."/>
            <person name="Shen C.Z."/>
            <person name="Guo Y.P."/>
            <person name="Rao G.Y."/>
        </authorList>
    </citation>
    <scope>NUCLEOTIDE SEQUENCE</scope>
</reference>
<dbReference type="InterPro" id="IPR017888">
    <property type="entry name" value="CYC/TB1_R_domain"/>
</dbReference>
<keyword evidence="3" id="KW-0805">Transcription regulation</keyword>
<feature type="domain" description="TCP" evidence="7">
    <location>
        <begin position="102"/>
        <end position="160"/>
    </location>
</feature>
<name>A0A346D3K0_9ASTR</name>
<evidence type="ECO:0000256" key="5">
    <source>
        <dbReference type="ARBA" id="ARBA00023163"/>
    </source>
</evidence>
<dbReference type="PROSITE" id="PS51369">
    <property type="entry name" value="TCP"/>
    <property type="match status" value="1"/>
</dbReference>
<evidence type="ECO:0000256" key="2">
    <source>
        <dbReference type="ARBA" id="ARBA00022473"/>
    </source>
</evidence>